<dbReference type="InterPro" id="IPR052162">
    <property type="entry name" value="Sensor_kinase/Photoreceptor"/>
</dbReference>
<dbReference type="Gene3D" id="3.30.565.10">
    <property type="entry name" value="Histidine kinase-like ATPase, C-terminal domain"/>
    <property type="match status" value="1"/>
</dbReference>
<feature type="coiled-coil region" evidence="6">
    <location>
        <begin position="285"/>
        <end position="326"/>
    </location>
</feature>
<dbReference type="InterPro" id="IPR013656">
    <property type="entry name" value="PAS_4"/>
</dbReference>
<evidence type="ECO:0000256" key="5">
    <source>
        <dbReference type="ARBA" id="ARBA00022777"/>
    </source>
</evidence>
<dbReference type="InterPro" id="IPR003594">
    <property type="entry name" value="HATPase_dom"/>
</dbReference>
<dbReference type="PRINTS" id="PR00344">
    <property type="entry name" value="BCTRLSENSOR"/>
</dbReference>
<protein>
    <recommendedName>
        <fullName evidence="2">histidine kinase</fullName>
        <ecNumber evidence="2">2.7.13.3</ecNumber>
    </recommendedName>
</protein>
<dbReference type="NCBIfam" id="TIGR00229">
    <property type="entry name" value="sensory_box"/>
    <property type="match status" value="1"/>
</dbReference>
<keyword evidence="4" id="KW-0808">Transferase</keyword>
<evidence type="ECO:0000256" key="1">
    <source>
        <dbReference type="ARBA" id="ARBA00000085"/>
    </source>
</evidence>
<name>A0ABP7TT74_9BACT</name>
<dbReference type="PANTHER" id="PTHR43304">
    <property type="entry name" value="PHYTOCHROME-LIKE PROTEIN CPH1"/>
    <property type="match status" value="1"/>
</dbReference>
<dbReference type="SUPFAM" id="SSF55874">
    <property type="entry name" value="ATPase domain of HSP90 chaperone/DNA topoisomerase II/histidine kinase"/>
    <property type="match status" value="1"/>
</dbReference>
<dbReference type="InterPro" id="IPR003661">
    <property type="entry name" value="HisK_dim/P_dom"/>
</dbReference>
<comment type="catalytic activity">
    <reaction evidence="1">
        <text>ATP + protein L-histidine = ADP + protein N-phospho-L-histidine.</text>
        <dbReference type="EC" id="2.7.13.3"/>
    </reaction>
</comment>
<dbReference type="Gene3D" id="3.30.450.20">
    <property type="entry name" value="PAS domain"/>
    <property type="match status" value="4"/>
</dbReference>
<feature type="domain" description="Histidine kinase" evidence="7">
    <location>
        <begin position="655"/>
        <end position="869"/>
    </location>
</feature>
<dbReference type="InterPro" id="IPR004358">
    <property type="entry name" value="Sig_transdc_His_kin-like_C"/>
</dbReference>
<dbReference type="InterPro" id="IPR036097">
    <property type="entry name" value="HisK_dim/P_sf"/>
</dbReference>
<evidence type="ECO:0000256" key="6">
    <source>
        <dbReference type="SAM" id="Coils"/>
    </source>
</evidence>
<keyword evidence="6" id="KW-0175">Coiled coil</keyword>
<dbReference type="SMART" id="SM00388">
    <property type="entry name" value="HisKA"/>
    <property type="match status" value="1"/>
</dbReference>
<keyword evidence="3" id="KW-0597">Phosphoprotein</keyword>
<dbReference type="Pfam" id="PF02518">
    <property type="entry name" value="HATPase_c"/>
    <property type="match status" value="1"/>
</dbReference>
<dbReference type="Pfam" id="PF00512">
    <property type="entry name" value="HisKA"/>
    <property type="match status" value="1"/>
</dbReference>
<dbReference type="PROSITE" id="PS50109">
    <property type="entry name" value="HIS_KIN"/>
    <property type="match status" value="1"/>
</dbReference>
<dbReference type="InterPro" id="IPR036890">
    <property type="entry name" value="HATPase_C_sf"/>
</dbReference>
<dbReference type="SUPFAM" id="SSF47384">
    <property type="entry name" value="Homodimeric domain of signal transducing histidine kinase"/>
    <property type="match status" value="1"/>
</dbReference>
<keyword evidence="5" id="KW-0418">Kinase</keyword>
<evidence type="ECO:0000256" key="2">
    <source>
        <dbReference type="ARBA" id="ARBA00012438"/>
    </source>
</evidence>
<evidence type="ECO:0000256" key="3">
    <source>
        <dbReference type="ARBA" id="ARBA00022553"/>
    </source>
</evidence>
<dbReference type="SMART" id="SM00091">
    <property type="entry name" value="PAS"/>
    <property type="match status" value="4"/>
</dbReference>
<dbReference type="PANTHER" id="PTHR43304:SF1">
    <property type="entry name" value="PAC DOMAIN-CONTAINING PROTEIN"/>
    <property type="match status" value="1"/>
</dbReference>
<evidence type="ECO:0000256" key="4">
    <source>
        <dbReference type="ARBA" id="ARBA00022679"/>
    </source>
</evidence>
<dbReference type="EC" id="2.7.13.3" evidence="2"/>
<dbReference type="Pfam" id="PF08448">
    <property type="entry name" value="PAS_4"/>
    <property type="match status" value="4"/>
</dbReference>
<dbReference type="SMART" id="SM00387">
    <property type="entry name" value="HATPase_c"/>
    <property type="match status" value="1"/>
</dbReference>
<dbReference type="Proteomes" id="UP001501469">
    <property type="component" value="Unassembled WGS sequence"/>
</dbReference>
<organism evidence="8 9">
    <name type="scientific">Hymenobacter glaciei</name>
    <dbReference type="NCBI Taxonomy" id="877209"/>
    <lineage>
        <taxon>Bacteria</taxon>
        <taxon>Pseudomonadati</taxon>
        <taxon>Bacteroidota</taxon>
        <taxon>Cytophagia</taxon>
        <taxon>Cytophagales</taxon>
        <taxon>Hymenobacteraceae</taxon>
        <taxon>Hymenobacter</taxon>
    </lineage>
</organism>
<gene>
    <name evidence="8" type="ORF">GCM10022409_13990</name>
</gene>
<sequence length="869" mass="95905">MPANLPPWLLQPAGPAHVAETPAEARAREVFEQVFAHTPAAICVQHGPEHRYAYVNAAYQQLFADRTLLGRPVAEALPEAVGGGFVARLDAVYRTGETYFGHEQPLLMAAPDGGAPQELFFTFTYQAYREQGEIVGISTFAYEVSEQVRARRQHEAQQEGFRALVEQAPVAIAVFRGPRYVVELANPAVCGLWGRTLPQTLGTPLFELLPEAAGQGFEELLDGVMATGVPYVAHELPSFIDRAGLRDTVHWNFVYHPLREANGAISGVTVVATEVSEQVQARQQVQALNQQLAHANGSLLAANAELHAHNSELRRTQKQLELLNRTLDARVTERTEAAHAARADAERHRVRLERLFTAAPAAICILAGPALVFELVNPGYQALLPGRPLLGQALLVALPELANHPVLGMLRQVYETGLTCREYGLLVSYHTTEGGALEDRYFDFTYQARHDEHGRIDGVLVFAFEVSAQVRARQASEATAKQLRLLTDALPVLISYVDHEHRYRFNNFAYEAWFGQPVAALQGQLVREVVGEAAYLGVLPHFERALAGERVDFEARMPYRTDFVKHIRTSFVPDVQAGRVAGFYSLVTDITQEVEARQQVQGLNQQLTAVNHKLYAANEALAETNVELGASIDELDDSNQQLAHANVDLSTFVYAASHDLRGPITNLTGLLHALRDELPPASLVGKSAHLLDLMQSSADRFLQTITHLGDIGHLQQETGQALAPVLLADVIRDVRLDLSPQIDALGAQVLVALEGFPTFPFAEKNLRSVVYNLLSNALKYHHPGRVPVVHLRCYLEMPYWVLAVQDNGLGLALTPERPLFGLFQRYHSHVEGSGVGLYMVKKMLENARGRIEVQSELGVGSTFTVYFRS</sequence>
<reference evidence="9" key="1">
    <citation type="journal article" date="2019" name="Int. J. Syst. Evol. Microbiol.">
        <title>The Global Catalogue of Microorganisms (GCM) 10K type strain sequencing project: providing services to taxonomists for standard genome sequencing and annotation.</title>
        <authorList>
            <consortium name="The Broad Institute Genomics Platform"/>
            <consortium name="The Broad Institute Genome Sequencing Center for Infectious Disease"/>
            <person name="Wu L."/>
            <person name="Ma J."/>
        </authorList>
    </citation>
    <scope>NUCLEOTIDE SEQUENCE [LARGE SCALE GENOMIC DNA]</scope>
    <source>
        <strain evidence="9">JCM 17225</strain>
    </source>
</reference>
<dbReference type="CDD" id="cd00082">
    <property type="entry name" value="HisKA"/>
    <property type="match status" value="1"/>
</dbReference>
<dbReference type="SUPFAM" id="SSF55785">
    <property type="entry name" value="PYP-like sensor domain (PAS domain)"/>
    <property type="match status" value="4"/>
</dbReference>
<dbReference type="EMBL" id="BAABDK010000011">
    <property type="protein sequence ID" value="GAA4030961.1"/>
    <property type="molecule type" value="Genomic_DNA"/>
</dbReference>
<evidence type="ECO:0000313" key="9">
    <source>
        <dbReference type="Proteomes" id="UP001501469"/>
    </source>
</evidence>
<keyword evidence="9" id="KW-1185">Reference proteome</keyword>
<dbReference type="RefSeq" id="WP_345052098.1">
    <property type="nucleotide sequence ID" value="NZ_BAABDK010000011.1"/>
</dbReference>
<dbReference type="InterPro" id="IPR005467">
    <property type="entry name" value="His_kinase_dom"/>
</dbReference>
<dbReference type="InterPro" id="IPR035965">
    <property type="entry name" value="PAS-like_dom_sf"/>
</dbReference>
<proteinExistence type="predicted"/>
<evidence type="ECO:0000259" key="7">
    <source>
        <dbReference type="PROSITE" id="PS50109"/>
    </source>
</evidence>
<comment type="caution">
    <text evidence="8">The sequence shown here is derived from an EMBL/GenBank/DDBJ whole genome shotgun (WGS) entry which is preliminary data.</text>
</comment>
<accession>A0ABP7TT74</accession>
<dbReference type="Gene3D" id="1.10.287.130">
    <property type="match status" value="1"/>
</dbReference>
<evidence type="ECO:0000313" key="8">
    <source>
        <dbReference type="EMBL" id="GAA4030961.1"/>
    </source>
</evidence>
<dbReference type="InterPro" id="IPR000014">
    <property type="entry name" value="PAS"/>
</dbReference>